<dbReference type="AlphaFoldDB" id="A0A5M3PMR5"/>
<name>A0A5M3PMR5_9GAMM</name>
<organism evidence="3 4">
    <name type="scientific">Marinobacter salsuginis</name>
    <dbReference type="NCBI Taxonomy" id="418719"/>
    <lineage>
        <taxon>Bacteria</taxon>
        <taxon>Pseudomonadati</taxon>
        <taxon>Pseudomonadota</taxon>
        <taxon>Gammaproteobacteria</taxon>
        <taxon>Pseudomonadales</taxon>
        <taxon>Marinobacteraceae</taxon>
        <taxon>Marinobacter</taxon>
    </lineage>
</organism>
<proteinExistence type="predicted"/>
<feature type="domain" description="Toxin VasX N-terminal region" evidence="2">
    <location>
        <begin position="23"/>
        <end position="160"/>
    </location>
</feature>
<dbReference type="Proteomes" id="UP000340077">
    <property type="component" value="Unassembled WGS sequence"/>
</dbReference>
<keyword evidence="4" id="KW-1185">Reference proteome</keyword>
<evidence type="ECO:0000259" key="2">
    <source>
        <dbReference type="Pfam" id="PF20249"/>
    </source>
</evidence>
<comment type="caution">
    <text evidence="3">The sequence shown here is derived from an EMBL/GenBank/DDBJ whole genome shotgun (WGS) entry which is preliminary data.</text>
</comment>
<feature type="transmembrane region" description="Helical" evidence="1">
    <location>
        <begin position="730"/>
        <end position="753"/>
    </location>
</feature>
<keyword evidence="1" id="KW-0812">Transmembrane</keyword>
<dbReference type="CDD" id="cd20708">
    <property type="entry name" value="MIX_IV"/>
    <property type="match status" value="1"/>
</dbReference>
<keyword evidence="1" id="KW-0472">Membrane</keyword>
<gene>
    <name evidence="3" type="ORF">MS5N3_16410</name>
</gene>
<accession>A0A5M3PMR5</accession>
<evidence type="ECO:0000256" key="1">
    <source>
        <dbReference type="SAM" id="Phobius"/>
    </source>
</evidence>
<protein>
    <recommendedName>
        <fullName evidence="2">Toxin VasX N-terminal region domain-containing protein</fullName>
    </recommendedName>
</protein>
<dbReference type="EMBL" id="BGZH01000001">
    <property type="protein sequence ID" value="GBO84190.1"/>
    <property type="molecule type" value="Genomic_DNA"/>
</dbReference>
<evidence type="ECO:0000313" key="3">
    <source>
        <dbReference type="EMBL" id="GBO84190.1"/>
    </source>
</evidence>
<feature type="transmembrane region" description="Helical" evidence="1">
    <location>
        <begin position="697"/>
        <end position="724"/>
    </location>
</feature>
<reference evidence="3 4" key="1">
    <citation type="journal article" date="2019" name="J. Gen. Appl. Microbiol.">
        <title>Aerobic degradation of cis-dichloroethene by the marine bacterium Marinobacter salsuginis strain 5N-3.</title>
        <authorList>
            <person name="Inoue Y."/>
            <person name="Fukunaga Y."/>
            <person name="Katsumata H."/>
            <person name="Ohji S."/>
            <person name="Hosoyama A."/>
            <person name="Mori K."/>
            <person name="Ando K."/>
        </authorList>
    </citation>
    <scope>NUCLEOTIDE SEQUENCE [LARGE SCALE GENOMIC DNA]</scope>
    <source>
        <strain evidence="3 4">5N-3</strain>
    </source>
</reference>
<evidence type="ECO:0000313" key="4">
    <source>
        <dbReference type="Proteomes" id="UP000340077"/>
    </source>
</evidence>
<sequence length="957" mass="107361">MGSANSSAFLQGADDIDSAAQMCPLPLKTVALYPVRWAISQEEVALPSNFRAPNVSLDKAFYCLRTLKAGWLYLYSELYGTLHEYRVGKDGVISEVQAGVNSVLLPDADAESALPCIHHPEAGKVFLKFVQHRWTVRLQELARTDAEVRSEYMQAFNLDGLFARGYGENIAETETVNQFVEEYRAEQSEFEWSLTDFTAGLSEQDFQGQSKKATEFSYYVALDDEIGITSELGQLHALYVNLITNHAEENVYPYSTAKLVDALIELEASKKTNADDQEDVRNELKERIRYGDKEAFVAQYHKKIEEYDRERGRVFEDWKRWIDSDLLARKLEFNDICMATGFEAVEKELADILDGYVSAEKGREDANKWMETEDGEAGIVGDTLKAVLFLVSSINKVTEKLKDLPGFDYGRLKIVDSMYDLPAFVSVTTATDTLLLEFATPAAQMGEWARNRQTRPQWKKWIKNVSRRYQIQVHEHSMSLDRATDLLFKAHQDALTASSGISLSGATLSPVAAGMMEIDIRNRLKRSFIDAFHLTPDFKDNPFGWLHTRLDPVVESIKENRGNFIGAVTFFHAVNMVALMSSLKETQKDVILGDRSAIDKWLPFVDNLWSLAEGVVNFSGLLIQSEYIKILSERFSATGSRVSVAVNGLRGLKVLSGFARFIARGAVKLLPFVGTMLAIGLEGRTAWRAWHTGHNTALGLAVVQVGLTAGIGYLTFLALAGAFAGTGIGAGVAVVGAVLVVLTVAITAVQMYVTRSRIEDFLSTSFWGDARTLRYWGDQIRPSNDELLDTSKSIVLPDKGLEVRQYFEVELDAFYYLLFSPIVRITENMSKHPAITQQGEYKVLSEYTSFVVYFPGFDPSSSAASVRLFEAERNILFKDDFEEITELFNRRKEEDFSGSGATNKFTHYNHNNREQLELLIEYVKDGRNVTGDDGLRVILDGDNVEELGVDERLTFEL</sequence>
<keyword evidence="1" id="KW-1133">Transmembrane helix</keyword>
<dbReference type="Pfam" id="PF20249">
    <property type="entry name" value="VasX_N"/>
    <property type="match status" value="1"/>
</dbReference>
<dbReference type="InterPro" id="IPR046864">
    <property type="entry name" value="VasX_N"/>
</dbReference>